<sequence length="135" mass="15125">MSTVASTRTVALKRIVLHLARSKEHPDGSSRHGYDLIAPLDEQGRLDANGWREARQRCRVRRFWESEPDEMGHLVHRPGGQGGATWAFDYDPSGSEDDEAGYRFGDHTFNPGDYVSIKDEDGMLHTFKVVTVAPA</sequence>
<dbReference type="OrthoDB" id="9801741at2"/>
<evidence type="ECO:0000313" key="2">
    <source>
        <dbReference type="Proteomes" id="UP000239772"/>
    </source>
</evidence>
<proteinExistence type="predicted"/>
<dbReference type="EMBL" id="PVZS01000008">
    <property type="protein sequence ID" value="PSC05426.1"/>
    <property type="molecule type" value="Genomic_DNA"/>
</dbReference>
<dbReference type="AlphaFoldDB" id="A0A2T1HUU0"/>
<protein>
    <submittedName>
        <fullName evidence="1">Uncharacterized protein</fullName>
    </submittedName>
</protein>
<keyword evidence="2" id="KW-1185">Reference proteome</keyword>
<name>A0A2T1HUU0_9HYPH</name>
<comment type="caution">
    <text evidence="1">The sequence shown here is derived from an EMBL/GenBank/DDBJ whole genome shotgun (WGS) entry which is preliminary data.</text>
</comment>
<reference evidence="2" key="1">
    <citation type="submission" date="2018-03" db="EMBL/GenBank/DDBJ databases">
        <authorList>
            <person name="Sun L."/>
            <person name="Liu H."/>
            <person name="Chen W."/>
            <person name="Huang K."/>
            <person name="Liu W."/>
            <person name="Gao X."/>
        </authorList>
    </citation>
    <scope>NUCLEOTIDE SEQUENCE [LARGE SCALE GENOMIC DNA]</scope>
    <source>
        <strain evidence="2">SH9</strain>
    </source>
</reference>
<dbReference type="RefSeq" id="WP_106336453.1">
    <property type="nucleotide sequence ID" value="NZ_PVZS01000008.1"/>
</dbReference>
<gene>
    <name evidence="1" type="ORF">SLNSH_09560</name>
</gene>
<accession>A0A2T1HUU0</accession>
<dbReference type="Proteomes" id="UP000239772">
    <property type="component" value="Unassembled WGS sequence"/>
</dbReference>
<organism evidence="1 2">
    <name type="scientific">Alsobacter soli</name>
    <dbReference type="NCBI Taxonomy" id="2109933"/>
    <lineage>
        <taxon>Bacteria</taxon>
        <taxon>Pseudomonadati</taxon>
        <taxon>Pseudomonadota</taxon>
        <taxon>Alphaproteobacteria</taxon>
        <taxon>Hyphomicrobiales</taxon>
        <taxon>Alsobacteraceae</taxon>
        <taxon>Alsobacter</taxon>
    </lineage>
</organism>
<evidence type="ECO:0000313" key="1">
    <source>
        <dbReference type="EMBL" id="PSC05426.1"/>
    </source>
</evidence>